<comment type="catalytic activity">
    <reaction evidence="1">
        <text>ATP + protein L-histidine = ADP + protein N-phospho-L-histidine.</text>
        <dbReference type="EC" id="2.7.13.3"/>
    </reaction>
</comment>
<proteinExistence type="predicted"/>
<reference evidence="8" key="1">
    <citation type="submission" date="2021-05" db="EMBL/GenBank/DDBJ databases">
        <title>Genome of Sphingobium sp. strain.</title>
        <authorList>
            <person name="Fan R."/>
        </authorList>
    </citation>
    <scope>NUCLEOTIDE SEQUENCE</scope>
    <source>
        <strain evidence="8">H33</strain>
    </source>
</reference>
<dbReference type="Pfam" id="PF02518">
    <property type="entry name" value="HATPase_c"/>
    <property type="match status" value="1"/>
</dbReference>
<name>A0A9X1IPE3_9SPHN</name>
<gene>
    <name evidence="8" type="ORF">KK488_03545</name>
</gene>
<evidence type="ECO:0000256" key="1">
    <source>
        <dbReference type="ARBA" id="ARBA00000085"/>
    </source>
</evidence>
<dbReference type="Proteomes" id="UP001138757">
    <property type="component" value="Unassembled WGS sequence"/>
</dbReference>
<keyword evidence="3 4" id="KW-0597">Phosphoprotein</keyword>
<dbReference type="InterPro" id="IPR036097">
    <property type="entry name" value="HisK_dim/P_sf"/>
</dbReference>
<dbReference type="InterPro" id="IPR036890">
    <property type="entry name" value="HATPase_C_sf"/>
</dbReference>
<protein>
    <recommendedName>
        <fullName evidence="2">histidine kinase</fullName>
        <ecNumber evidence="2">2.7.13.3</ecNumber>
    </recommendedName>
</protein>
<feature type="transmembrane region" description="Helical" evidence="5">
    <location>
        <begin position="6"/>
        <end position="25"/>
    </location>
</feature>
<evidence type="ECO:0000256" key="4">
    <source>
        <dbReference type="PROSITE-ProRule" id="PRU00169"/>
    </source>
</evidence>
<keyword evidence="9" id="KW-1185">Reference proteome</keyword>
<dbReference type="InterPro" id="IPR003594">
    <property type="entry name" value="HATPase_dom"/>
</dbReference>
<dbReference type="Gene3D" id="3.30.565.10">
    <property type="entry name" value="Histidine kinase-like ATPase, C-terminal domain"/>
    <property type="match status" value="1"/>
</dbReference>
<evidence type="ECO:0000259" key="6">
    <source>
        <dbReference type="PROSITE" id="PS50109"/>
    </source>
</evidence>
<dbReference type="PRINTS" id="PR00344">
    <property type="entry name" value="BCTRLSENSOR"/>
</dbReference>
<dbReference type="SMART" id="SM00387">
    <property type="entry name" value="HATPase_c"/>
    <property type="match status" value="1"/>
</dbReference>
<dbReference type="PROSITE" id="PS50110">
    <property type="entry name" value="RESPONSE_REGULATORY"/>
    <property type="match status" value="1"/>
</dbReference>
<dbReference type="PANTHER" id="PTHR43065:SF49">
    <property type="entry name" value="HISTIDINE KINASE"/>
    <property type="match status" value="1"/>
</dbReference>
<dbReference type="SUPFAM" id="SSF55874">
    <property type="entry name" value="ATPase domain of HSP90 chaperone/DNA topoisomerase II/histidine kinase"/>
    <property type="match status" value="1"/>
</dbReference>
<dbReference type="AlphaFoldDB" id="A0A9X1IPE3"/>
<dbReference type="Pfam" id="PF00512">
    <property type="entry name" value="HisKA"/>
    <property type="match status" value="1"/>
</dbReference>
<dbReference type="InterPro" id="IPR004358">
    <property type="entry name" value="Sig_transdc_His_kin-like_C"/>
</dbReference>
<dbReference type="CDD" id="cd16919">
    <property type="entry name" value="HATPase_CckA-like"/>
    <property type="match status" value="1"/>
</dbReference>
<dbReference type="EC" id="2.7.13.3" evidence="2"/>
<dbReference type="PROSITE" id="PS50109">
    <property type="entry name" value="HIS_KIN"/>
    <property type="match status" value="1"/>
</dbReference>
<dbReference type="Gene3D" id="3.40.50.2300">
    <property type="match status" value="1"/>
</dbReference>
<dbReference type="CDD" id="cd19410">
    <property type="entry name" value="HK9-like_sensor"/>
    <property type="match status" value="1"/>
</dbReference>
<comment type="caution">
    <text evidence="8">The sequence shown here is derived from an EMBL/GenBank/DDBJ whole genome shotgun (WGS) entry which is preliminary data.</text>
</comment>
<keyword evidence="5" id="KW-0812">Transmembrane</keyword>
<feature type="domain" description="Response regulatory" evidence="7">
    <location>
        <begin position="491"/>
        <end position="606"/>
    </location>
</feature>
<evidence type="ECO:0000256" key="5">
    <source>
        <dbReference type="SAM" id="Phobius"/>
    </source>
</evidence>
<dbReference type="Pfam" id="PF05227">
    <property type="entry name" value="CHASE3"/>
    <property type="match status" value="1"/>
</dbReference>
<dbReference type="EMBL" id="JAHGAW010000002">
    <property type="protein sequence ID" value="MBT2186014.1"/>
    <property type="molecule type" value="Genomic_DNA"/>
</dbReference>
<keyword evidence="5" id="KW-1133">Transmembrane helix</keyword>
<accession>A0A9X1IPE3</accession>
<dbReference type="RefSeq" id="WP_214621942.1">
    <property type="nucleotide sequence ID" value="NZ_JAHGAW010000002.1"/>
</dbReference>
<dbReference type="GO" id="GO:0000155">
    <property type="term" value="F:phosphorelay sensor kinase activity"/>
    <property type="evidence" value="ECO:0007669"/>
    <property type="project" value="InterPro"/>
</dbReference>
<organism evidence="8 9">
    <name type="scientific">Sphingobium nicotianae</name>
    <dbReference type="NCBI Taxonomy" id="2782607"/>
    <lineage>
        <taxon>Bacteria</taxon>
        <taxon>Pseudomonadati</taxon>
        <taxon>Pseudomonadota</taxon>
        <taxon>Alphaproteobacteria</taxon>
        <taxon>Sphingomonadales</taxon>
        <taxon>Sphingomonadaceae</taxon>
        <taxon>Sphingobium</taxon>
    </lineage>
</organism>
<dbReference type="SMART" id="SM00388">
    <property type="entry name" value="HisKA"/>
    <property type="match status" value="1"/>
</dbReference>
<feature type="modified residue" description="4-aspartylphosphate" evidence="4">
    <location>
        <position position="541"/>
    </location>
</feature>
<dbReference type="SUPFAM" id="SSF47384">
    <property type="entry name" value="Homodimeric domain of signal transducing histidine kinase"/>
    <property type="match status" value="1"/>
</dbReference>
<feature type="transmembrane region" description="Helical" evidence="5">
    <location>
        <begin position="178"/>
        <end position="198"/>
    </location>
</feature>
<dbReference type="SUPFAM" id="SSF52172">
    <property type="entry name" value="CheY-like"/>
    <property type="match status" value="1"/>
</dbReference>
<keyword evidence="5" id="KW-0472">Membrane</keyword>
<evidence type="ECO:0000256" key="2">
    <source>
        <dbReference type="ARBA" id="ARBA00012438"/>
    </source>
</evidence>
<dbReference type="InterPro" id="IPR005467">
    <property type="entry name" value="His_kinase_dom"/>
</dbReference>
<dbReference type="Pfam" id="PF00072">
    <property type="entry name" value="Response_reg"/>
    <property type="match status" value="1"/>
</dbReference>
<sequence>MQSRRPVIMLAFGFLVLAVSVLIAYRAMVLQDKARILVRHTLQVENELTDIGRFVTLAEASQRGYLITVQPAYLQSYRAAQGRLPGIMATLTKLVRDNPPQVSRATELGVLIERRMAILHEGIDLVSAGKGEEAFALVKSGKGHDVTIRFSTVLADMRAEEDKLLQGRAALAALRTDYARVVLVVSFFLALILAFFALRGAMARIVALDATIAKLNEESHARGQAQSQVQQLQKMEAVGQLTGGIAHDFNNMLAIIVGSLDLARRRLRDGDTEKAVAILDHAQDGADRAAALTAQLLAFARRQPLEPKTLEPNRLVGGISELLRRTLGEQIQIETVLAGGLWRVHADPEQLESALVNLAVNGRDAMPGGGKLTIETANSELDERYAASHEEVTPGQYVMISVTDTGVGMTPDVIEQAFEPFFTTKEVGRGTGLGLSQVFGFVKQSDGHVKIYSEPGQGTTVKIYLPREAGVAVSVGRIASADVPVGRPDELVLVVEDEARVRRVSVDALVELGYGVIEAANGQEALTILADNPGIRLLFTDIVMPGMSGRLLVDKAHETRPDLKVLYTTGYTRNAIVHNGVVDYGVAFIQKPFTIQALARKVREVLDDD</sequence>
<dbReference type="SMART" id="SM00448">
    <property type="entry name" value="REC"/>
    <property type="match status" value="1"/>
</dbReference>
<evidence type="ECO:0000313" key="8">
    <source>
        <dbReference type="EMBL" id="MBT2186014.1"/>
    </source>
</evidence>
<dbReference type="InterPro" id="IPR001789">
    <property type="entry name" value="Sig_transdc_resp-reg_receiver"/>
</dbReference>
<dbReference type="InterPro" id="IPR011006">
    <property type="entry name" value="CheY-like_superfamily"/>
</dbReference>
<evidence type="ECO:0000259" key="7">
    <source>
        <dbReference type="PROSITE" id="PS50110"/>
    </source>
</evidence>
<dbReference type="Gene3D" id="1.10.287.130">
    <property type="match status" value="1"/>
</dbReference>
<evidence type="ECO:0000256" key="3">
    <source>
        <dbReference type="ARBA" id="ARBA00022553"/>
    </source>
</evidence>
<dbReference type="PANTHER" id="PTHR43065">
    <property type="entry name" value="SENSOR HISTIDINE KINASE"/>
    <property type="match status" value="1"/>
</dbReference>
<evidence type="ECO:0000313" key="9">
    <source>
        <dbReference type="Proteomes" id="UP001138757"/>
    </source>
</evidence>
<dbReference type="InterPro" id="IPR007891">
    <property type="entry name" value="CHASE3"/>
</dbReference>
<dbReference type="InterPro" id="IPR003661">
    <property type="entry name" value="HisK_dim/P_dom"/>
</dbReference>
<feature type="domain" description="Histidine kinase" evidence="6">
    <location>
        <begin position="244"/>
        <end position="469"/>
    </location>
</feature>